<name>A0A9P8C806_9HELO</name>
<dbReference type="SUPFAM" id="SSF103473">
    <property type="entry name" value="MFS general substrate transporter"/>
    <property type="match status" value="1"/>
</dbReference>
<feature type="transmembrane region" description="Helical" evidence="2">
    <location>
        <begin position="280"/>
        <end position="299"/>
    </location>
</feature>
<gene>
    <name evidence="3" type="ORF">BJ875DRAFT_534061</name>
</gene>
<organism evidence="3 4">
    <name type="scientific">Amylocarpus encephaloides</name>
    <dbReference type="NCBI Taxonomy" id="45428"/>
    <lineage>
        <taxon>Eukaryota</taxon>
        <taxon>Fungi</taxon>
        <taxon>Dikarya</taxon>
        <taxon>Ascomycota</taxon>
        <taxon>Pezizomycotina</taxon>
        <taxon>Leotiomycetes</taxon>
        <taxon>Helotiales</taxon>
        <taxon>Helotiales incertae sedis</taxon>
        <taxon>Amylocarpus</taxon>
    </lineage>
</organism>
<accession>A0A9P8C806</accession>
<keyword evidence="2" id="KW-1133">Transmembrane helix</keyword>
<dbReference type="PANTHER" id="PTHR11360:SF287">
    <property type="entry name" value="MFS MONOCARBOXYLATE TRANSPORTER"/>
    <property type="match status" value="1"/>
</dbReference>
<keyword evidence="4" id="KW-1185">Reference proteome</keyword>
<keyword evidence="2" id="KW-0812">Transmembrane</keyword>
<dbReference type="InterPro" id="IPR036259">
    <property type="entry name" value="MFS_trans_sf"/>
</dbReference>
<feature type="transmembrane region" description="Helical" evidence="2">
    <location>
        <begin position="124"/>
        <end position="151"/>
    </location>
</feature>
<feature type="transmembrane region" description="Helical" evidence="2">
    <location>
        <begin position="163"/>
        <end position="184"/>
    </location>
</feature>
<proteinExistence type="predicted"/>
<feature type="transmembrane region" description="Helical" evidence="2">
    <location>
        <begin position="196"/>
        <end position="216"/>
    </location>
</feature>
<feature type="region of interest" description="Disordered" evidence="1">
    <location>
        <begin position="1"/>
        <end position="47"/>
    </location>
</feature>
<sequence length="388" mass="42267">MGDTHKRKQIAQLSPPDDLPNVSRDERHISRDRDDNATANEVEIRSLPPTDHGRDAYLVLECCRFSLAFGVFQEYYTSQSVIKGASSGSIATAKTTLNGIMYLMMPLSFSLLTRYPLLRPYCGPLGLIITVASVLCALGSGLLFSPITLCLNEWFIARKGMAYGVLWGGKSAAGVTFPFLITSFLNKYGAKSTLQIWAVTLTILTLPLLFFLKPRIPLSAVSTLRPLSWAFLKHSTFWMLQLGNVIYLPSITGALLISIFSLASTPGGVVHGILSDHHSAQTVIMISSAFSAFAVFLLWRLSKHLAPSFYSPLSMDFSPGGFGGTYPGILRELKRVDEGVDTGLVMEILLGWGYTTEYRPVIVCTGGGGGGCGRWGGCLCLCVAFRLR</sequence>
<feature type="compositionally biased region" description="Basic and acidic residues" evidence="1">
    <location>
        <begin position="23"/>
        <end position="36"/>
    </location>
</feature>
<evidence type="ECO:0000256" key="2">
    <source>
        <dbReference type="SAM" id="Phobius"/>
    </source>
</evidence>
<keyword evidence="2" id="KW-0472">Membrane</keyword>
<feature type="transmembrane region" description="Helical" evidence="2">
    <location>
        <begin position="237"/>
        <end position="260"/>
    </location>
</feature>
<dbReference type="EMBL" id="MU251428">
    <property type="protein sequence ID" value="KAG9235606.1"/>
    <property type="molecule type" value="Genomic_DNA"/>
</dbReference>
<dbReference type="InterPro" id="IPR050327">
    <property type="entry name" value="Proton-linked_MCT"/>
</dbReference>
<evidence type="ECO:0000313" key="3">
    <source>
        <dbReference type="EMBL" id="KAG9235606.1"/>
    </source>
</evidence>
<comment type="caution">
    <text evidence="3">The sequence shown here is derived from an EMBL/GenBank/DDBJ whole genome shotgun (WGS) entry which is preliminary data.</text>
</comment>
<protein>
    <submittedName>
        <fullName evidence="3">MFS monocarboxylate transporter</fullName>
    </submittedName>
</protein>
<dbReference type="AlphaFoldDB" id="A0A9P8C806"/>
<dbReference type="OrthoDB" id="2213137at2759"/>
<reference evidence="3" key="1">
    <citation type="journal article" date="2021" name="IMA Fungus">
        <title>Genomic characterization of three marine fungi, including Emericellopsis atlantica sp. nov. with signatures of a generalist lifestyle and marine biomass degradation.</title>
        <authorList>
            <person name="Hagestad O.C."/>
            <person name="Hou L."/>
            <person name="Andersen J.H."/>
            <person name="Hansen E.H."/>
            <person name="Altermark B."/>
            <person name="Li C."/>
            <person name="Kuhnert E."/>
            <person name="Cox R.J."/>
            <person name="Crous P.W."/>
            <person name="Spatafora J.W."/>
            <person name="Lail K."/>
            <person name="Amirebrahimi M."/>
            <person name="Lipzen A."/>
            <person name="Pangilinan J."/>
            <person name="Andreopoulos W."/>
            <person name="Hayes R.D."/>
            <person name="Ng V."/>
            <person name="Grigoriev I.V."/>
            <person name="Jackson S.A."/>
            <person name="Sutton T.D.S."/>
            <person name="Dobson A.D.W."/>
            <person name="Rama T."/>
        </authorList>
    </citation>
    <scope>NUCLEOTIDE SEQUENCE</scope>
    <source>
        <strain evidence="3">TRa018bII</strain>
    </source>
</reference>
<evidence type="ECO:0000313" key="4">
    <source>
        <dbReference type="Proteomes" id="UP000824998"/>
    </source>
</evidence>
<dbReference type="Proteomes" id="UP000824998">
    <property type="component" value="Unassembled WGS sequence"/>
</dbReference>
<evidence type="ECO:0000256" key="1">
    <source>
        <dbReference type="SAM" id="MobiDB-lite"/>
    </source>
</evidence>
<feature type="transmembrane region" description="Helical" evidence="2">
    <location>
        <begin position="99"/>
        <end position="118"/>
    </location>
</feature>
<dbReference type="PANTHER" id="PTHR11360">
    <property type="entry name" value="MONOCARBOXYLATE TRANSPORTER"/>
    <property type="match status" value="1"/>
</dbReference>